<organism evidence="2">
    <name type="scientific">Thermosporothrix sp. COM3</name>
    <dbReference type="NCBI Taxonomy" id="2490863"/>
    <lineage>
        <taxon>Bacteria</taxon>
        <taxon>Bacillati</taxon>
        <taxon>Chloroflexota</taxon>
        <taxon>Ktedonobacteria</taxon>
        <taxon>Ktedonobacterales</taxon>
        <taxon>Thermosporotrichaceae</taxon>
        <taxon>Thermosporothrix</taxon>
    </lineage>
</organism>
<dbReference type="Gene3D" id="3.30.1330.40">
    <property type="entry name" value="RutC-like"/>
    <property type="match status" value="1"/>
</dbReference>
<dbReference type="PANTHER" id="PTHR11803">
    <property type="entry name" value="2-IMINOBUTANOATE/2-IMINOPROPANOATE DEAMINASE RIDA"/>
    <property type="match status" value="1"/>
</dbReference>
<dbReference type="AlphaFoldDB" id="A0A455SJT4"/>
<dbReference type="PANTHER" id="PTHR11803:SF58">
    <property type="entry name" value="PROTEIN HMF1-RELATED"/>
    <property type="match status" value="1"/>
</dbReference>
<proteinExistence type="inferred from homology"/>
<evidence type="ECO:0000256" key="1">
    <source>
        <dbReference type="ARBA" id="ARBA00010552"/>
    </source>
</evidence>
<accession>A0A455SJT4</accession>
<protein>
    <submittedName>
        <fullName evidence="2">Enamine deaminase RidA</fullName>
    </submittedName>
</protein>
<comment type="similarity">
    <text evidence="1">Belongs to the RutC family.</text>
</comment>
<dbReference type="EMBL" id="AP019376">
    <property type="protein sequence ID" value="BBH87618.1"/>
    <property type="molecule type" value="Genomic_DNA"/>
</dbReference>
<dbReference type="GO" id="GO:0019239">
    <property type="term" value="F:deaminase activity"/>
    <property type="evidence" value="ECO:0007669"/>
    <property type="project" value="TreeGrafter"/>
</dbReference>
<dbReference type="InterPro" id="IPR035959">
    <property type="entry name" value="RutC-like_sf"/>
</dbReference>
<evidence type="ECO:0000313" key="2">
    <source>
        <dbReference type="EMBL" id="BBH87618.1"/>
    </source>
</evidence>
<gene>
    <name evidence="2" type="ORF">KTC_23690</name>
</gene>
<reference evidence="2" key="1">
    <citation type="submission" date="2018-12" db="EMBL/GenBank/DDBJ databases">
        <title>Novel natural products biosynthetic potential of the class Ktedonobacteria.</title>
        <authorList>
            <person name="Zheng Y."/>
            <person name="Saitou A."/>
            <person name="Wang C.M."/>
            <person name="Toyoda A."/>
            <person name="Minakuchi Y."/>
            <person name="Sekiguchi Y."/>
            <person name="Ueda K."/>
            <person name="Takano H."/>
            <person name="Sakai Y."/>
            <person name="Yokota A."/>
            <person name="Yabe S."/>
        </authorList>
    </citation>
    <scope>NUCLEOTIDE SEQUENCE</scope>
    <source>
        <strain evidence="2">COM3</strain>
    </source>
</reference>
<dbReference type="InterPro" id="IPR006175">
    <property type="entry name" value="YjgF/YER057c/UK114"/>
</dbReference>
<dbReference type="Pfam" id="PF01042">
    <property type="entry name" value="Ribonuc_L-PSP"/>
    <property type="match status" value="1"/>
</dbReference>
<name>A0A455SJT4_9CHLR</name>
<sequence>MTHPEHIEFLTPETLPRPAGYSHVAKITGGQTLYLSGQIALNAEGQLIGEDDFRAQAIQVFENIKKALEAAGADFSHVVKLTMFLVDLSYLPVLREVRDQYINLETPPVSSLVEVSRLIRQELLLEIEAIASLPA</sequence>
<dbReference type="GO" id="GO:0005829">
    <property type="term" value="C:cytosol"/>
    <property type="evidence" value="ECO:0007669"/>
    <property type="project" value="TreeGrafter"/>
</dbReference>
<dbReference type="SUPFAM" id="SSF55298">
    <property type="entry name" value="YjgF-like"/>
    <property type="match status" value="1"/>
</dbReference>
<dbReference type="CDD" id="cd00448">
    <property type="entry name" value="YjgF_YER057c_UK114_family"/>
    <property type="match status" value="1"/>
</dbReference>